<gene>
    <name evidence="5" type="ORF">BDK92_4025</name>
</gene>
<dbReference type="Pfam" id="PF07702">
    <property type="entry name" value="UTRA"/>
    <property type="match status" value="1"/>
</dbReference>
<feature type="domain" description="HTH gntR-type" evidence="4">
    <location>
        <begin position="4"/>
        <end position="72"/>
    </location>
</feature>
<dbReference type="AlphaFoldDB" id="A0A495JNQ3"/>
<sequence length="247" mass="26611">MGSGPAYQRVADEIRAAILSGELAQGDRMPSLPELAAQFGVTTTVAHSAVNVLRGEGLVVTRQGAGAFIRRFERILRSSPGRLSRSHWGQGQAIQDHDTGVRARVLDVVVSEVPAPGYVATALGVAVDAAVLSRSRRFEVDGRPVQLATSYLPLELVRGTAITYTDTGPGGAYARLAELGFGPARFVERLTDRAPHPDERDRLALSTAGARVIEITRYAYTEADRCVEVTRMVLDASAYELEYSFPA</sequence>
<dbReference type="CDD" id="cd07377">
    <property type="entry name" value="WHTH_GntR"/>
    <property type="match status" value="1"/>
</dbReference>
<dbReference type="Gene3D" id="1.10.10.10">
    <property type="entry name" value="Winged helix-like DNA-binding domain superfamily/Winged helix DNA-binding domain"/>
    <property type="match status" value="1"/>
</dbReference>
<keyword evidence="3" id="KW-0804">Transcription</keyword>
<reference evidence="5 6" key="1">
    <citation type="submission" date="2018-10" db="EMBL/GenBank/DDBJ databases">
        <title>Sequencing the genomes of 1000 actinobacteria strains.</title>
        <authorList>
            <person name="Klenk H.-P."/>
        </authorList>
    </citation>
    <scope>NUCLEOTIDE SEQUENCE [LARGE SCALE GENOMIC DNA]</scope>
    <source>
        <strain evidence="5 6">DSM 45175</strain>
    </source>
</reference>
<dbReference type="InterPro" id="IPR011663">
    <property type="entry name" value="UTRA"/>
</dbReference>
<dbReference type="PANTHER" id="PTHR44846:SF17">
    <property type="entry name" value="GNTR-FAMILY TRANSCRIPTIONAL REGULATOR"/>
    <property type="match status" value="1"/>
</dbReference>
<dbReference type="InterPro" id="IPR036388">
    <property type="entry name" value="WH-like_DNA-bd_sf"/>
</dbReference>
<dbReference type="InterPro" id="IPR000524">
    <property type="entry name" value="Tscrpt_reg_HTH_GntR"/>
</dbReference>
<dbReference type="SUPFAM" id="SSF46785">
    <property type="entry name" value="Winged helix' DNA-binding domain"/>
    <property type="match status" value="1"/>
</dbReference>
<evidence type="ECO:0000256" key="2">
    <source>
        <dbReference type="ARBA" id="ARBA00023125"/>
    </source>
</evidence>
<dbReference type="SUPFAM" id="SSF64288">
    <property type="entry name" value="Chorismate lyase-like"/>
    <property type="match status" value="1"/>
</dbReference>
<evidence type="ECO:0000313" key="6">
    <source>
        <dbReference type="Proteomes" id="UP000277671"/>
    </source>
</evidence>
<keyword evidence="1" id="KW-0805">Transcription regulation</keyword>
<evidence type="ECO:0000256" key="3">
    <source>
        <dbReference type="ARBA" id="ARBA00023163"/>
    </source>
</evidence>
<dbReference type="PANTHER" id="PTHR44846">
    <property type="entry name" value="MANNOSYL-D-GLYCERATE TRANSPORT/METABOLISM SYSTEM REPRESSOR MNGR-RELATED"/>
    <property type="match status" value="1"/>
</dbReference>
<dbReference type="SMART" id="SM00866">
    <property type="entry name" value="UTRA"/>
    <property type="match status" value="1"/>
</dbReference>
<evidence type="ECO:0000259" key="4">
    <source>
        <dbReference type="PROSITE" id="PS50949"/>
    </source>
</evidence>
<protein>
    <submittedName>
        <fullName evidence="5">GntR family transcriptional regulator</fullName>
    </submittedName>
</protein>
<dbReference type="GO" id="GO:0003700">
    <property type="term" value="F:DNA-binding transcription factor activity"/>
    <property type="evidence" value="ECO:0007669"/>
    <property type="project" value="InterPro"/>
</dbReference>
<name>A0A495JNQ3_9ACTN</name>
<evidence type="ECO:0000256" key="1">
    <source>
        <dbReference type="ARBA" id="ARBA00023015"/>
    </source>
</evidence>
<dbReference type="Pfam" id="PF00392">
    <property type="entry name" value="GntR"/>
    <property type="match status" value="1"/>
</dbReference>
<dbReference type="InterPro" id="IPR036390">
    <property type="entry name" value="WH_DNA-bd_sf"/>
</dbReference>
<dbReference type="SMART" id="SM00345">
    <property type="entry name" value="HTH_GNTR"/>
    <property type="match status" value="1"/>
</dbReference>
<dbReference type="InterPro" id="IPR028978">
    <property type="entry name" value="Chorismate_lyase_/UTRA_dom_sf"/>
</dbReference>
<dbReference type="Gene3D" id="3.40.1410.10">
    <property type="entry name" value="Chorismate lyase-like"/>
    <property type="match status" value="1"/>
</dbReference>
<proteinExistence type="predicted"/>
<evidence type="ECO:0000313" key="5">
    <source>
        <dbReference type="EMBL" id="RKR89669.1"/>
    </source>
</evidence>
<comment type="caution">
    <text evidence="5">The sequence shown here is derived from an EMBL/GenBank/DDBJ whole genome shotgun (WGS) entry which is preliminary data.</text>
</comment>
<dbReference type="PROSITE" id="PS50949">
    <property type="entry name" value="HTH_GNTR"/>
    <property type="match status" value="1"/>
</dbReference>
<dbReference type="EMBL" id="RBKT01000001">
    <property type="protein sequence ID" value="RKR89669.1"/>
    <property type="molecule type" value="Genomic_DNA"/>
</dbReference>
<keyword evidence="6" id="KW-1185">Reference proteome</keyword>
<keyword evidence="2" id="KW-0238">DNA-binding</keyword>
<accession>A0A495JNQ3</accession>
<dbReference type="GO" id="GO:0045892">
    <property type="term" value="P:negative regulation of DNA-templated transcription"/>
    <property type="evidence" value="ECO:0007669"/>
    <property type="project" value="TreeGrafter"/>
</dbReference>
<dbReference type="InterPro" id="IPR050679">
    <property type="entry name" value="Bact_HTH_transcr_reg"/>
</dbReference>
<dbReference type="GO" id="GO:0003677">
    <property type="term" value="F:DNA binding"/>
    <property type="evidence" value="ECO:0007669"/>
    <property type="project" value="UniProtKB-KW"/>
</dbReference>
<organism evidence="5 6">
    <name type="scientific">Micromonospora pisi</name>
    <dbReference type="NCBI Taxonomy" id="589240"/>
    <lineage>
        <taxon>Bacteria</taxon>
        <taxon>Bacillati</taxon>
        <taxon>Actinomycetota</taxon>
        <taxon>Actinomycetes</taxon>
        <taxon>Micromonosporales</taxon>
        <taxon>Micromonosporaceae</taxon>
        <taxon>Micromonospora</taxon>
    </lineage>
</organism>
<dbReference type="RefSeq" id="WP_211349299.1">
    <property type="nucleotide sequence ID" value="NZ_RBKT01000001.1"/>
</dbReference>
<dbReference type="Proteomes" id="UP000277671">
    <property type="component" value="Unassembled WGS sequence"/>
</dbReference>